<dbReference type="GO" id="GO:0005524">
    <property type="term" value="F:ATP binding"/>
    <property type="evidence" value="ECO:0007669"/>
    <property type="project" value="UniProtKB-KW"/>
</dbReference>
<name>A0A1T4LPR9_9ENTE</name>
<evidence type="ECO:0000256" key="9">
    <source>
        <dbReference type="ARBA" id="ARBA00022676"/>
    </source>
</evidence>
<evidence type="ECO:0000256" key="11">
    <source>
        <dbReference type="ARBA" id="ARBA00022741"/>
    </source>
</evidence>
<dbReference type="HAMAP" id="MF_01018">
    <property type="entry name" value="HisG_Short"/>
    <property type="match status" value="1"/>
</dbReference>
<evidence type="ECO:0000256" key="10">
    <source>
        <dbReference type="ARBA" id="ARBA00022679"/>
    </source>
</evidence>
<keyword evidence="12 15" id="KW-0067">ATP-binding</keyword>
<keyword evidence="13 15" id="KW-0368">Histidine biosynthesis</keyword>
<keyword evidence="8 15" id="KW-0028">Amino-acid biosynthesis</keyword>
<dbReference type="PANTHER" id="PTHR21403">
    <property type="entry name" value="ATP PHOSPHORIBOSYLTRANSFERASE ATP-PRTASE"/>
    <property type="match status" value="1"/>
</dbReference>
<dbReference type="InterPro" id="IPR001348">
    <property type="entry name" value="ATP_PRibTrfase_HisG"/>
</dbReference>
<dbReference type="Proteomes" id="UP000190328">
    <property type="component" value="Unassembled WGS sequence"/>
</dbReference>
<dbReference type="GO" id="GO:0003879">
    <property type="term" value="F:ATP phosphoribosyltransferase activity"/>
    <property type="evidence" value="ECO:0007669"/>
    <property type="project" value="UniProtKB-UniRule"/>
</dbReference>
<accession>A0A1T4LPR9</accession>
<comment type="subcellular location">
    <subcellularLocation>
        <location evidence="2 15">Cytoplasm</location>
    </subcellularLocation>
</comment>
<dbReference type="FunFam" id="3.40.190.10:FF:000008">
    <property type="entry name" value="ATP phosphoribosyltransferase"/>
    <property type="match status" value="1"/>
</dbReference>
<evidence type="ECO:0000256" key="3">
    <source>
        <dbReference type="ARBA" id="ARBA00004667"/>
    </source>
</evidence>
<evidence type="ECO:0000256" key="8">
    <source>
        <dbReference type="ARBA" id="ARBA00022605"/>
    </source>
</evidence>
<comment type="domain">
    <text evidence="15">Lacks the C-terminal regulatory region which is replaced by HisZ.</text>
</comment>
<evidence type="ECO:0000313" key="18">
    <source>
        <dbReference type="Proteomes" id="UP000190328"/>
    </source>
</evidence>
<evidence type="ECO:0000256" key="7">
    <source>
        <dbReference type="ARBA" id="ARBA00022490"/>
    </source>
</evidence>
<evidence type="ECO:0000256" key="2">
    <source>
        <dbReference type="ARBA" id="ARBA00004496"/>
    </source>
</evidence>
<keyword evidence="9 15" id="KW-0328">Glycosyltransferase</keyword>
<feature type="domain" description="ATP phosphoribosyltransferase catalytic" evidence="16">
    <location>
        <begin position="54"/>
        <end position="204"/>
    </location>
</feature>
<evidence type="ECO:0000256" key="13">
    <source>
        <dbReference type="ARBA" id="ARBA00023102"/>
    </source>
</evidence>
<keyword evidence="10 15" id="KW-0808">Transferase</keyword>
<evidence type="ECO:0000256" key="1">
    <source>
        <dbReference type="ARBA" id="ARBA00000915"/>
    </source>
</evidence>
<dbReference type="UniPathway" id="UPA00031">
    <property type="reaction ID" value="UER00006"/>
</dbReference>
<organism evidence="17 18">
    <name type="scientific">Pilibacter termitis</name>
    <dbReference type="NCBI Taxonomy" id="263852"/>
    <lineage>
        <taxon>Bacteria</taxon>
        <taxon>Bacillati</taxon>
        <taxon>Bacillota</taxon>
        <taxon>Bacilli</taxon>
        <taxon>Lactobacillales</taxon>
        <taxon>Enterococcaceae</taxon>
        <taxon>Pilibacter</taxon>
    </lineage>
</organism>
<dbReference type="InterPro" id="IPR024893">
    <property type="entry name" value="ATP_PRibTrfase_HisG_short"/>
</dbReference>
<comment type="subunit">
    <text evidence="15">Heteromultimer composed of HisG and HisZ subunits.</text>
</comment>
<dbReference type="AlphaFoldDB" id="A0A1T4LPR9"/>
<reference evidence="17 18" key="1">
    <citation type="submission" date="2017-02" db="EMBL/GenBank/DDBJ databases">
        <authorList>
            <person name="Peterson S.W."/>
        </authorList>
    </citation>
    <scope>NUCLEOTIDE SEQUENCE [LARGE SCALE GENOMIC DNA]</scope>
    <source>
        <strain evidence="17 18">ATCC BAA-1030</strain>
    </source>
</reference>
<dbReference type="Pfam" id="PF01634">
    <property type="entry name" value="HisG"/>
    <property type="match status" value="1"/>
</dbReference>
<evidence type="ECO:0000256" key="15">
    <source>
        <dbReference type="HAMAP-Rule" id="MF_01018"/>
    </source>
</evidence>
<dbReference type="SUPFAM" id="SSF53850">
    <property type="entry name" value="Periplasmic binding protein-like II"/>
    <property type="match status" value="1"/>
</dbReference>
<comment type="similarity">
    <text evidence="4 15">Belongs to the ATP phosphoribosyltransferase family. Short subfamily.</text>
</comment>
<dbReference type="GO" id="GO:0000105">
    <property type="term" value="P:L-histidine biosynthetic process"/>
    <property type="evidence" value="ECO:0007669"/>
    <property type="project" value="UniProtKB-UniRule"/>
</dbReference>
<evidence type="ECO:0000256" key="4">
    <source>
        <dbReference type="ARBA" id="ARBA00009489"/>
    </source>
</evidence>
<dbReference type="OrthoDB" id="9801867at2"/>
<evidence type="ECO:0000256" key="12">
    <source>
        <dbReference type="ARBA" id="ARBA00022840"/>
    </source>
</evidence>
<dbReference type="NCBIfam" id="TIGR00070">
    <property type="entry name" value="hisG"/>
    <property type="match status" value="1"/>
</dbReference>
<gene>
    <name evidence="15" type="primary">hisG</name>
    <name evidence="17" type="ORF">SAMN02745116_00750</name>
</gene>
<dbReference type="EMBL" id="FUXI01000006">
    <property type="protein sequence ID" value="SJZ56528.1"/>
    <property type="molecule type" value="Genomic_DNA"/>
</dbReference>
<proteinExistence type="inferred from homology"/>
<evidence type="ECO:0000256" key="14">
    <source>
        <dbReference type="ARBA" id="ARBA00024861"/>
    </source>
</evidence>
<evidence type="ECO:0000256" key="6">
    <source>
        <dbReference type="ARBA" id="ARBA00020998"/>
    </source>
</evidence>
<comment type="catalytic activity">
    <reaction evidence="1 15">
        <text>1-(5-phospho-beta-D-ribosyl)-ATP + diphosphate = 5-phospho-alpha-D-ribose 1-diphosphate + ATP</text>
        <dbReference type="Rhea" id="RHEA:18473"/>
        <dbReference type="ChEBI" id="CHEBI:30616"/>
        <dbReference type="ChEBI" id="CHEBI:33019"/>
        <dbReference type="ChEBI" id="CHEBI:58017"/>
        <dbReference type="ChEBI" id="CHEBI:73183"/>
        <dbReference type="EC" id="2.4.2.17"/>
    </reaction>
</comment>
<dbReference type="PANTHER" id="PTHR21403:SF8">
    <property type="entry name" value="ATP PHOSPHORIBOSYLTRANSFERASE"/>
    <property type="match status" value="1"/>
</dbReference>
<sequence length="221" mass="24798">MNKPITIALTKGRLEKDTLKLLAKMGLDMDFMKEKNRKLIFESPDGKLRFLLVKAPDVTTYVRHGVADLGVVGKDVLLEHPYGYYEMLDLNIGVCKFSVASTADYQPKDHKRKRIATKYPTVASSYFNSKNEDVEIIKIEGSVEISPVLHLADAIVDIVETGNTLRENGLEVFEDICRISARLIANKAAIKSNPEIVTFIQELEKIVANKGGRVFDETINR</sequence>
<evidence type="ECO:0000256" key="5">
    <source>
        <dbReference type="ARBA" id="ARBA00011946"/>
    </source>
</evidence>
<keyword evidence="18" id="KW-1185">Reference proteome</keyword>
<dbReference type="Gene3D" id="3.40.190.10">
    <property type="entry name" value="Periplasmic binding protein-like II"/>
    <property type="match status" value="2"/>
</dbReference>
<dbReference type="EC" id="2.4.2.17" evidence="5 15"/>
<evidence type="ECO:0000313" key="17">
    <source>
        <dbReference type="EMBL" id="SJZ56528.1"/>
    </source>
</evidence>
<dbReference type="CDD" id="cd13595">
    <property type="entry name" value="PBP2_HisGs"/>
    <property type="match status" value="1"/>
</dbReference>
<dbReference type="GO" id="GO:0005737">
    <property type="term" value="C:cytoplasm"/>
    <property type="evidence" value="ECO:0007669"/>
    <property type="project" value="UniProtKB-SubCell"/>
</dbReference>
<dbReference type="RefSeq" id="WP_078806703.1">
    <property type="nucleotide sequence ID" value="NZ_FUXI01000006.1"/>
</dbReference>
<protein>
    <recommendedName>
        <fullName evidence="6 15">ATP phosphoribosyltransferase</fullName>
        <shortName evidence="15">ATP-PRT</shortName>
        <shortName evidence="15">ATP-PRTase</shortName>
        <ecNumber evidence="5 15">2.4.2.17</ecNumber>
    </recommendedName>
</protein>
<comment type="pathway">
    <text evidence="3 15">Amino-acid biosynthesis; L-histidine biosynthesis; L-histidine from 5-phospho-alpha-D-ribose 1-diphosphate: step 1/9.</text>
</comment>
<comment type="function">
    <text evidence="14 15">Catalyzes the condensation of ATP and 5-phosphoribose 1-diphosphate to form N'-(5'-phosphoribosyl)-ATP (PR-ATP). Has a crucial role in the pathway because the rate of histidine biosynthesis seems to be controlled primarily by regulation of HisG enzymatic activity.</text>
</comment>
<keyword evidence="11 15" id="KW-0547">Nucleotide-binding</keyword>
<keyword evidence="7 15" id="KW-0963">Cytoplasm</keyword>
<dbReference type="STRING" id="263852.SAMN02745116_00750"/>
<dbReference type="InterPro" id="IPR013820">
    <property type="entry name" value="ATP_PRibTrfase_cat"/>
</dbReference>
<evidence type="ECO:0000259" key="16">
    <source>
        <dbReference type="Pfam" id="PF01634"/>
    </source>
</evidence>